<protein>
    <recommendedName>
        <fullName evidence="3">Inhibitor of toxin/antitoxin system</fullName>
    </recommendedName>
</protein>
<gene>
    <name evidence="1" type="ORF">TARRARE_17</name>
</gene>
<organism evidence="1 2">
    <name type="scientific">Escherichia phage vB_Ec_Tarrare</name>
    <dbReference type="NCBI Taxonomy" id="3032379"/>
    <lineage>
        <taxon>Viruses</taxon>
        <taxon>Duplodnaviria</taxon>
        <taxon>Heunggongvirae</taxon>
        <taxon>Uroviricota</taxon>
        <taxon>Caudoviricetes</taxon>
        <taxon>Autographivirales</taxon>
        <taxon>Autotranscriptaviridae</taxon>
        <taxon>Studiervirinae</taxon>
        <taxon>Rindgevirus</taxon>
        <taxon>Rindgevirus tarrare</taxon>
    </lineage>
</organism>
<accession>A0AAF0ICS7</accession>
<evidence type="ECO:0000313" key="1">
    <source>
        <dbReference type="EMBL" id="WEU68263.1"/>
    </source>
</evidence>
<dbReference type="Pfam" id="PF17574">
    <property type="entry name" value="TA_inhibitor"/>
    <property type="match status" value="1"/>
</dbReference>
<evidence type="ECO:0008006" key="3">
    <source>
        <dbReference type="Google" id="ProtNLM"/>
    </source>
</evidence>
<name>A0AAF0ICS7_9CAUD</name>
<dbReference type="Proteomes" id="UP001222071">
    <property type="component" value="Segment"/>
</dbReference>
<reference evidence="1" key="1">
    <citation type="submission" date="2023-02" db="EMBL/GenBank/DDBJ databases">
        <authorList>
            <person name="Veilleux F.I."/>
            <person name="Ayyash I.E."/>
            <person name="Page S.T."/>
        </authorList>
    </citation>
    <scope>NUCLEOTIDE SEQUENCE</scope>
</reference>
<dbReference type="EMBL" id="OQ507919">
    <property type="protein sequence ID" value="WEU68263.1"/>
    <property type="molecule type" value="Genomic_DNA"/>
</dbReference>
<keyword evidence="2" id="KW-1185">Reference proteome</keyword>
<sequence>MMTQGKVSTTIRLSDTADQWNRRVHVNVRNSKATMVYRWKSPCSKKDHTQRMTLTEVQAARLVAALTKAVGKATEGDVERRNEYMAEFFTAISE</sequence>
<dbReference type="InterPro" id="IPR035151">
    <property type="entry name" value="TA_inhibitor"/>
</dbReference>
<proteinExistence type="predicted"/>
<evidence type="ECO:0000313" key="2">
    <source>
        <dbReference type="Proteomes" id="UP001222071"/>
    </source>
</evidence>